<evidence type="ECO:0000256" key="1">
    <source>
        <dbReference type="SAM" id="MobiDB-lite"/>
    </source>
</evidence>
<organism evidence="2 3">
    <name type="scientific">Zopfia rhizophila CBS 207.26</name>
    <dbReference type="NCBI Taxonomy" id="1314779"/>
    <lineage>
        <taxon>Eukaryota</taxon>
        <taxon>Fungi</taxon>
        <taxon>Dikarya</taxon>
        <taxon>Ascomycota</taxon>
        <taxon>Pezizomycotina</taxon>
        <taxon>Dothideomycetes</taxon>
        <taxon>Dothideomycetes incertae sedis</taxon>
        <taxon>Zopfiaceae</taxon>
        <taxon>Zopfia</taxon>
    </lineage>
</organism>
<sequence>MITESKYCEMKAKIPRIKGLFQTRHYSQCASLCELLLTRPNEIHPIHKAYLNFYLALSYDTMARETSMRNRLSALELAEKHYLAAIAALTPSQPRQLEDIQESQSPTSAHSEDENSLTSRRPSDAASLNSIQSSTSTSATSFAGEENDSNSDCEPTPKGSNYFHRPPPSRGILDDFGMTPKLSRTRPALITTSSSKHSLSTHEELYSTYLSSFTSMLRSHLAGVRALRATPAPPSNRFSRARSRGSGFGSRPSSREWMHDEVEMEKIRWGRKSTTFRPRFDPQSVQDLCKDALEEL</sequence>
<protein>
    <submittedName>
        <fullName evidence="2">Uncharacterized protein</fullName>
    </submittedName>
</protein>
<feature type="region of interest" description="Disordered" evidence="1">
    <location>
        <begin position="95"/>
        <end position="180"/>
    </location>
</feature>
<dbReference type="EMBL" id="ML994628">
    <property type="protein sequence ID" value="KAF2186972.1"/>
    <property type="molecule type" value="Genomic_DNA"/>
</dbReference>
<name>A0A6A6E863_9PEZI</name>
<dbReference type="OrthoDB" id="3641178at2759"/>
<reference evidence="2" key="1">
    <citation type="journal article" date="2020" name="Stud. Mycol.">
        <title>101 Dothideomycetes genomes: a test case for predicting lifestyles and emergence of pathogens.</title>
        <authorList>
            <person name="Haridas S."/>
            <person name="Albert R."/>
            <person name="Binder M."/>
            <person name="Bloem J."/>
            <person name="Labutti K."/>
            <person name="Salamov A."/>
            <person name="Andreopoulos B."/>
            <person name="Baker S."/>
            <person name="Barry K."/>
            <person name="Bills G."/>
            <person name="Bluhm B."/>
            <person name="Cannon C."/>
            <person name="Castanera R."/>
            <person name="Culley D."/>
            <person name="Daum C."/>
            <person name="Ezra D."/>
            <person name="Gonzalez J."/>
            <person name="Henrissat B."/>
            <person name="Kuo A."/>
            <person name="Liang C."/>
            <person name="Lipzen A."/>
            <person name="Lutzoni F."/>
            <person name="Magnuson J."/>
            <person name="Mondo S."/>
            <person name="Nolan M."/>
            <person name="Ohm R."/>
            <person name="Pangilinan J."/>
            <person name="Park H.-J."/>
            <person name="Ramirez L."/>
            <person name="Alfaro M."/>
            <person name="Sun H."/>
            <person name="Tritt A."/>
            <person name="Yoshinaga Y."/>
            <person name="Zwiers L.-H."/>
            <person name="Turgeon B."/>
            <person name="Goodwin S."/>
            <person name="Spatafora J."/>
            <person name="Crous P."/>
            <person name="Grigoriev I."/>
        </authorList>
    </citation>
    <scope>NUCLEOTIDE SEQUENCE</scope>
    <source>
        <strain evidence="2">CBS 207.26</strain>
    </source>
</reference>
<dbReference type="AlphaFoldDB" id="A0A6A6E863"/>
<feature type="region of interest" description="Disordered" evidence="1">
    <location>
        <begin position="231"/>
        <end position="254"/>
    </location>
</feature>
<evidence type="ECO:0000313" key="3">
    <source>
        <dbReference type="Proteomes" id="UP000800200"/>
    </source>
</evidence>
<gene>
    <name evidence="2" type="ORF">K469DRAFT_725604</name>
</gene>
<dbReference type="Proteomes" id="UP000800200">
    <property type="component" value="Unassembled WGS sequence"/>
</dbReference>
<keyword evidence="3" id="KW-1185">Reference proteome</keyword>
<feature type="compositionally biased region" description="Low complexity" evidence="1">
    <location>
        <begin position="125"/>
        <end position="141"/>
    </location>
</feature>
<evidence type="ECO:0000313" key="2">
    <source>
        <dbReference type="EMBL" id="KAF2186972.1"/>
    </source>
</evidence>
<proteinExistence type="predicted"/>
<accession>A0A6A6E863</accession>